<organism evidence="1 2">
    <name type="scientific">Pyropia yezoensis</name>
    <name type="common">Susabi-nori</name>
    <name type="synonym">Porphyra yezoensis</name>
    <dbReference type="NCBI Taxonomy" id="2788"/>
    <lineage>
        <taxon>Eukaryota</taxon>
        <taxon>Rhodophyta</taxon>
        <taxon>Bangiophyceae</taxon>
        <taxon>Bangiales</taxon>
        <taxon>Bangiaceae</taxon>
        <taxon>Pyropia</taxon>
    </lineage>
</organism>
<gene>
    <name evidence="1" type="ORF">I4F81_010303</name>
</gene>
<comment type="caution">
    <text evidence="1">The sequence shown here is derived from an EMBL/GenBank/DDBJ whole genome shotgun (WGS) entry which is preliminary data.</text>
</comment>
<accession>A0ACC3CCX0</accession>
<reference evidence="1" key="1">
    <citation type="submission" date="2019-11" db="EMBL/GenBank/DDBJ databases">
        <title>Nori genome reveals adaptations in red seaweeds to the harsh intertidal environment.</title>
        <authorList>
            <person name="Wang D."/>
            <person name="Mao Y."/>
        </authorList>
    </citation>
    <scope>NUCLEOTIDE SEQUENCE</scope>
    <source>
        <tissue evidence="1">Gametophyte</tissue>
    </source>
</reference>
<proteinExistence type="predicted"/>
<protein>
    <submittedName>
        <fullName evidence="1">Uncharacterized protein</fullName>
    </submittedName>
</protein>
<keyword evidence="2" id="KW-1185">Reference proteome</keyword>
<dbReference type="Proteomes" id="UP000798662">
    <property type="component" value="Chromosome 3"/>
</dbReference>
<name>A0ACC3CCX0_PYRYE</name>
<sequence length="488" mass="51896">MHKTVVINVVGLTADLVGVHTPRFSAWLAGGSAAPPATDGTPPPPPVGGPEARRAFIRPVLPAVTCSAQSTYLTGKLPSEHGIVGNGWYFRDDAEVRFWRQSNALVQAPKVWDAARAADPSFTVANLFWWYAMYSSADISVTPRPCYPADGRKLPDIHTKPADLRDSLQASLGQFPLFSFWGPATNISASRWIADAALAVDAASDPTLTLIYLPHLDYVLQREGPGVETAASDLAEIDTVLADLIAHYEAAGARVVVLSEYGITAVDTPVHINRALRAAGLLAVRVEDGRELLDAGASAAFAVADHQVAHIYLNDRDPAVAERVRSLVAALPGVDRVLDAGGKAAEGLDHPRAGDLVAVATPAAWFTYYYWPAGADEVAPDFARTVDIHRKPGYDPVELFLDPDLTFAKGRVAWRLAQKVLGMRYLMDVIPLDAGLVKGSHGATGGAPSSGAVLYTKTGGVLDGKVGADGSVDATAVYEIILETLQRK</sequence>
<dbReference type="EMBL" id="CM020620">
    <property type="protein sequence ID" value="KAK1867804.1"/>
    <property type="molecule type" value="Genomic_DNA"/>
</dbReference>
<evidence type="ECO:0000313" key="1">
    <source>
        <dbReference type="EMBL" id="KAK1867804.1"/>
    </source>
</evidence>
<evidence type="ECO:0000313" key="2">
    <source>
        <dbReference type="Proteomes" id="UP000798662"/>
    </source>
</evidence>